<gene>
    <name evidence="1" type="ORF">BJ138DRAFT_1085335</name>
</gene>
<evidence type="ECO:0000313" key="1">
    <source>
        <dbReference type="EMBL" id="KAH7911601.1"/>
    </source>
</evidence>
<reference evidence="1" key="1">
    <citation type="journal article" date="2021" name="New Phytol.">
        <title>Evolutionary innovations through gain and loss of genes in the ectomycorrhizal Boletales.</title>
        <authorList>
            <person name="Wu G."/>
            <person name="Miyauchi S."/>
            <person name="Morin E."/>
            <person name="Kuo A."/>
            <person name="Drula E."/>
            <person name="Varga T."/>
            <person name="Kohler A."/>
            <person name="Feng B."/>
            <person name="Cao Y."/>
            <person name="Lipzen A."/>
            <person name="Daum C."/>
            <person name="Hundley H."/>
            <person name="Pangilinan J."/>
            <person name="Johnson J."/>
            <person name="Barry K."/>
            <person name="LaButti K."/>
            <person name="Ng V."/>
            <person name="Ahrendt S."/>
            <person name="Min B."/>
            <person name="Choi I.G."/>
            <person name="Park H."/>
            <person name="Plett J.M."/>
            <person name="Magnuson J."/>
            <person name="Spatafora J.W."/>
            <person name="Nagy L.G."/>
            <person name="Henrissat B."/>
            <person name="Grigoriev I.V."/>
            <person name="Yang Z.L."/>
            <person name="Xu J."/>
            <person name="Martin F.M."/>
        </authorList>
    </citation>
    <scope>NUCLEOTIDE SEQUENCE</scope>
    <source>
        <strain evidence="1">ATCC 28755</strain>
    </source>
</reference>
<sequence length="111" mass="12569">MPVTEITSHEELEEIASRPDRVAVIDFWAPWCIPCTRISPVFEAKSNEENRIDFYKVNVEDVPFPEDSQFQIASLPAFKAYKGKTLLDSLVGAYPDKLNEMIVQVATNHAV</sequence>
<dbReference type="EMBL" id="MU267673">
    <property type="protein sequence ID" value="KAH7911601.1"/>
    <property type="molecule type" value="Genomic_DNA"/>
</dbReference>
<organism evidence="1 2">
    <name type="scientific">Hygrophoropsis aurantiaca</name>
    <dbReference type="NCBI Taxonomy" id="72124"/>
    <lineage>
        <taxon>Eukaryota</taxon>
        <taxon>Fungi</taxon>
        <taxon>Dikarya</taxon>
        <taxon>Basidiomycota</taxon>
        <taxon>Agaricomycotina</taxon>
        <taxon>Agaricomycetes</taxon>
        <taxon>Agaricomycetidae</taxon>
        <taxon>Boletales</taxon>
        <taxon>Coniophorineae</taxon>
        <taxon>Hygrophoropsidaceae</taxon>
        <taxon>Hygrophoropsis</taxon>
    </lineage>
</organism>
<protein>
    <submittedName>
        <fullName evidence="1">Thioredoxin</fullName>
    </submittedName>
</protein>
<dbReference type="Proteomes" id="UP000790377">
    <property type="component" value="Unassembled WGS sequence"/>
</dbReference>
<comment type="caution">
    <text evidence="1">The sequence shown here is derived from an EMBL/GenBank/DDBJ whole genome shotgun (WGS) entry which is preliminary data.</text>
</comment>
<evidence type="ECO:0000313" key="2">
    <source>
        <dbReference type="Proteomes" id="UP000790377"/>
    </source>
</evidence>
<keyword evidence="2" id="KW-1185">Reference proteome</keyword>
<proteinExistence type="predicted"/>
<accession>A0ACB8ADN5</accession>
<name>A0ACB8ADN5_9AGAM</name>